<reference evidence="1 2" key="1">
    <citation type="submission" date="2016-03" db="EMBL/GenBank/DDBJ databases">
        <title>Whole genome sequencing of Grifola frondosa 9006-11.</title>
        <authorList>
            <person name="Min B."/>
            <person name="Park H."/>
            <person name="Kim J.-G."/>
            <person name="Cho H."/>
            <person name="Oh Y.-L."/>
            <person name="Kong W.-S."/>
            <person name="Choi I.-G."/>
        </authorList>
    </citation>
    <scope>NUCLEOTIDE SEQUENCE [LARGE SCALE GENOMIC DNA]</scope>
    <source>
        <strain evidence="1 2">9006-11</strain>
    </source>
</reference>
<dbReference type="Proteomes" id="UP000092993">
    <property type="component" value="Unassembled WGS sequence"/>
</dbReference>
<accession>A0A1C7MB25</accession>
<proteinExistence type="predicted"/>
<evidence type="ECO:0000313" key="2">
    <source>
        <dbReference type="Proteomes" id="UP000092993"/>
    </source>
</evidence>
<organism evidence="1 2">
    <name type="scientific">Grifola frondosa</name>
    <name type="common">Maitake</name>
    <name type="synonym">Polyporus frondosus</name>
    <dbReference type="NCBI Taxonomy" id="5627"/>
    <lineage>
        <taxon>Eukaryota</taxon>
        <taxon>Fungi</taxon>
        <taxon>Dikarya</taxon>
        <taxon>Basidiomycota</taxon>
        <taxon>Agaricomycotina</taxon>
        <taxon>Agaricomycetes</taxon>
        <taxon>Polyporales</taxon>
        <taxon>Grifolaceae</taxon>
        <taxon>Grifola</taxon>
    </lineage>
</organism>
<evidence type="ECO:0000313" key="1">
    <source>
        <dbReference type="EMBL" id="OBZ74078.1"/>
    </source>
</evidence>
<comment type="caution">
    <text evidence="1">The sequence shown here is derived from an EMBL/GenBank/DDBJ whole genome shotgun (WGS) entry which is preliminary data.</text>
</comment>
<name>A0A1C7MB25_GRIFR</name>
<dbReference type="AlphaFoldDB" id="A0A1C7MB25"/>
<protein>
    <submittedName>
        <fullName evidence="1">Uncharacterized protein</fullName>
    </submittedName>
</protein>
<dbReference type="EMBL" id="LUGG01000006">
    <property type="protein sequence ID" value="OBZ74078.1"/>
    <property type="molecule type" value="Genomic_DNA"/>
</dbReference>
<keyword evidence="2" id="KW-1185">Reference proteome</keyword>
<sequence length="68" mass="7533">MTDQFGCKKIPRFVEDMVRTKRHNVPTTHFHHVGPLHEVIGDASWAVEDLRIITGSIDALLPSGLGSP</sequence>
<gene>
    <name evidence="1" type="ORF">A0H81_06261</name>
</gene>